<sequence>MHQNAGAAPNAGGCFLLMIHKKGGRIRTYGRPAPDLLGWVAGLAPLVAPVPETDALRYPARNLVSPTPLLVMPLPIAGSVATVSHSCESRDWLEKAFQLAIVPEIAISPSSSLELFLGPKGNGVTKSSLLLQLDHCSTRWVVDSFSTPAVADVESESLAAHANAHGYGAITAATVILPHSKRVLPSAHLLSKTSSMRGCLKAAVFSVSLLPTPDPIPSSSGTSILNLSLYQAPFRVSYSMRCLSQRSGRRSAANPLLSVRSASKLFHFFRLALPPMPECYFRLLNSGPDFRFRCITRLATGDAPTQYSLNRRNQPALLKQLLALDLQLEDMNIGIEVEAPAMKAVGEALKKAAGKPGSQPAVEKPANRVALQKEELQALLDGIDQSQSTLFPDYRHLNPTSRNRIRQVRDKPEIQIIRIRHRPLDPGMGLLAKKSRLFLSLGVVALAAQKEKVAKR</sequence>
<gene>
    <name evidence="1" type="primary">amoMp15</name>
</gene>
<geneLocation type="mitochondrion" evidence="1"/>
<dbReference type="RefSeq" id="YP_009526546.1">
    <property type="nucleotide sequence ID" value="NC_039660.1"/>
</dbReference>
<reference evidence="1" key="1">
    <citation type="journal article" date="2018" name="Mitochondrial DNA Part B Resour">
        <title>The complete mitochondrial genome of a tertiary relict evergreen woody plant Ammopiptanthus mongolicus.</title>
        <authorList>
            <person name="Yu T."/>
            <person name="Sun L."/>
            <person name="Cui H."/>
            <person name="Liu S."/>
            <person name="Men J."/>
            <person name="Chen S."/>
            <person name="Chen Y."/>
            <person name="Lu C."/>
        </authorList>
    </citation>
    <scope>NUCLEOTIDE SEQUENCE</scope>
</reference>
<accession>A0A385G284</accession>
<evidence type="ECO:0000313" key="1">
    <source>
        <dbReference type="EMBL" id="AXV54305.1"/>
    </source>
</evidence>
<keyword evidence="1" id="KW-0496">Mitochondrion</keyword>
<dbReference type="GeneID" id="38344243"/>
<dbReference type="EMBL" id="MF683210">
    <property type="protein sequence ID" value="AXV54305.1"/>
    <property type="molecule type" value="Genomic_DNA"/>
</dbReference>
<name>A0A385G284_AMMMO</name>
<protein>
    <submittedName>
        <fullName evidence="1">Uncharacterized protein</fullName>
    </submittedName>
</protein>
<proteinExistence type="predicted"/>
<organism evidence="1">
    <name type="scientific">Ammopiptanthus mongolicus</name>
    <name type="common">Piptanthus mongolicus</name>
    <dbReference type="NCBI Taxonomy" id="126911"/>
    <lineage>
        <taxon>Eukaryota</taxon>
        <taxon>Viridiplantae</taxon>
        <taxon>Streptophyta</taxon>
        <taxon>Embryophyta</taxon>
        <taxon>Tracheophyta</taxon>
        <taxon>Spermatophyta</taxon>
        <taxon>Magnoliopsida</taxon>
        <taxon>eudicotyledons</taxon>
        <taxon>Gunneridae</taxon>
        <taxon>Pentapetalae</taxon>
        <taxon>rosids</taxon>
        <taxon>fabids</taxon>
        <taxon>Fabales</taxon>
        <taxon>Fabaceae</taxon>
        <taxon>Papilionoideae</taxon>
        <taxon>50 kb inversion clade</taxon>
        <taxon>genistoids sensu lato</taxon>
        <taxon>core genistoids</taxon>
        <taxon>Sophoreae</taxon>
        <taxon>Ammopiptanthus</taxon>
    </lineage>
</organism>
<dbReference type="AlphaFoldDB" id="A0A385G284"/>